<dbReference type="Gene3D" id="2.60.40.1120">
    <property type="entry name" value="Carboxypeptidase-like, regulatory domain"/>
    <property type="match status" value="1"/>
</dbReference>
<comment type="caution">
    <text evidence="10">The sequence shown here is derived from an EMBL/GenBank/DDBJ whole genome shotgun (WGS) entry which is preliminary data.</text>
</comment>
<evidence type="ECO:0000256" key="5">
    <source>
        <dbReference type="ARBA" id="ARBA00022729"/>
    </source>
</evidence>
<keyword evidence="10" id="KW-0675">Receptor</keyword>
<evidence type="ECO:0000256" key="8">
    <source>
        <dbReference type="PROSITE-ProRule" id="PRU01360"/>
    </source>
</evidence>
<evidence type="ECO:0000313" key="11">
    <source>
        <dbReference type="Proteomes" id="UP000783796"/>
    </source>
</evidence>
<dbReference type="InterPro" id="IPR012910">
    <property type="entry name" value="Plug_dom"/>
</dbReference>
<name>A0A948WZW8_9BACT</name>
<keyword evidence="7 8" id="KW-0998">Cell outer membrane</keyword>
<keyword evidence="4 8" id="KW-0812">Transmembrane</keyword>
<evidence type="ECO:0000256" key="3">
    <source>
        <dbReference type="ARBA" id="ARBA00022452"/>
    </source>
</evidence>
<dbReference type="GO" id="GO:0009279">
    <property type="term" value="C:cell outer membrane"/>
    <property type="evidence" value="ECO:0007669"/>
    <property type="project" value="UniProtKB-SubCell"/>
</dbReference>
<dbReference type="PANTHER" id="PTHR30069">
    <property type="entry name" value="TONB-DEPENDENT OUTER MEMBRANE RECEPTOR"/>
    <property type="match status" value="1"/>
</dbReference>
<keyword evidence="3 8" id="KW-1134">Transmembrane beta strand</keyword>
<evidence type="ECO:0000256" key="7">
    <source>
        <dbReference type="ARBA" id="ARBA00023237"/>
    </source>
</evidence>
<organism evidence="10 11">
    <name type="scientific">Candidatus Phocaeicola faecigallinarum</name>
    <dbReference type="NCBI Taxonomy" id="2838732"/>
    <lineage>
        <taxon>Bacteria</taxon>
        <taxon>Pseudomonadati</taxon>
        <taxon>Bacteroidota</taxon>
        <taxon>Bacteroidia</taxon>
        <taxon>Bacteroidales</taxon>
        <taxon>Bacteroidaceae</taxon>
        <taxon>Phocaeicola</taxon>
    </lineage>
</organism>
<evidence type="ECO:0000259" key="9">
    <source>
        <dbReference type="Pfam" id="PF07715"/>
    </source>
</evidence>
<keyword evidence="5" id="KW-0732">Signal</keyword>
<proteinExistence type="inferred from homology"/>
<dbReference type="InterPro" id="IPR008969">
    <property type="entry name" value="CarboxyPept-like_regulatory"/>
</dbReference>
<comment type="similarity">
    <text evidence="8">Belongs to the TonB-dependent receptor family.</text>
</comment>
<evidence type="ECO:0000313" key="10">
    <source>
        <dbReference type="EMBL" id="MBU3838828.1"/>
    </source>
</evidence>
<dbReference type="InterPro" id="IPR039426">
    <property type="entry name" value="TonB-dep_rcpt-like"/>
</dbReference>
<evidence type="ECO:0000256" key="1">
    <source>
        <dbReference type="ARBA" id="ARBA00004571"/>
    </source>
</evidence>
<feature type="domain" description="TonB-dependent receptor plug" evidence="9">
    <location>
        <begin position="148"/>
        <end position="251"/>
    </location>
</feature>
<keyword evidence="6 8" id="KW-0472">Membrane</keyword>
<sequence>MNQSRLLTSNPHKNIKIKKQPFLILFITFILLLLSANIQAQSNNIIKGKVIDSHTQAELSYASVEVRSSKRNVLLGGGITDINGEFEIKIKHPEEEYNIVVNFVGYKTEKRHFNPKVQKHYLEISMQEDAMTLNEVVVKGLSPAEKVQRLAYNVSLLETSKLKNTTFDLANAIDKISGVKIRQNGGVGSEANVSLNGFSGRHVKIFIDGVPMDGMSSAFGLNNIPAGLAKRIEVYKGVVPIELGGDALGGAINIVTDDTRRTRVNASYSFGSFNTHKTNAYAEWTSKKGFYISLNAYQNYSDNDYKVNIDHYTKFGEKGNTVVYEDIEVRRFHARYHNEAAILKIGLVDKPYADRLLFGFTGGYEYKQTQNASNMNWVYGARYTTANTLMPQLTYEKKFKVLQGLHIGLNGNYNFGKSYAADTASCNYNWLGEKSNPKSAPGELSYTKYRYRDNNGAANFRIALFPSEGHSVSLSSTFTSFSRSGKDETLTKAEYEHPQTSMKAVTGLSYKYDHKGIWNSSAFVKNYINHLEAYLDPEGGSNYQDFRNTKAHWGGGLASTYFWGQHTQLRLSYEYALRLPTSRELFGTGDDIERGNSSLKPESSNNINFSVTASPLDIAQHKLTVDAAFQYREIKDYIRRTTNSDNGRATSKNDGGVRNLGGDFGIRYTFKDLFFIGGNFSYIDMRSMTKYVAGTQRISRNYKERIPAIPYMYSNGEAGFTLHNLFIKGSILNIHYMMSYIHSFSYEWNTYNNSDLIVPTQFSHDIFINYNFGKRQEFTVAAECTNLTDARLYDNFKMQKPRRAFAIKLGYNFSK</sequence>
<keyword evidence="2 8" id="KW-0813">Transport</keyword>
<dbReference type="Pfam" id="PF07715">
    <property type="entry name" value="Plug"/>
    <property type="match status" value="1"/>
</dbReference>
<comment type="subcellular location">
    <subcellularLocation>
        <location evidence="1 8">Cell outer membrane</location>
        <topology evidence="1 8">Multi-pass membrane protein</topology>
    </subcellularLocation>
</comment>
<accession>A0A948WZW8</accession>
<protein>
    <submittedName>
        <fullName evidence="10">TonB-dependent receptor plug domain-containing protein</fullName>
    </submittedName>
</protein>
<evidence type="ECO:0000256" key="4">
    <source>
        <dbReference type="ARBA" id="ARBA00022692"/>
    </source>
</evidence>
<dbReference type="AlphaFoldDB" id="A0A948WZW8"/>
<dbReference type="SUPFAM" id="SSF56935">
    <property type="entry name" value="Porins"/>
    <property type="match status" value="1"/>
</dbReference>
<dbReference type="Gene3D" id="2.170.130.10">
    <property type="entry name" value="TonB-dependent receptor, plug domain"/>
    <property type="match status" value="1"/>
</dbReference>
<dbReference type="Proteomes" id="UP000783796">
    <property type="component" value="Unassembled WGS sequence"/>
</dbReference>
<evidence type="ECO:0000256" key="2">
    <source>
        <dbReference type="ARBA" id="ARBA00022448"/>
    </source>
</evidence>
<dbReference type="PANTHER" id="PTHR30069:SF29">
    <property type="entry name" value="HEMOGLOBIN AND HEMOGLOBIN-HAPTOGLOBIN-BINDING PROTEIN 1-RELATED"/>
    <property type="match status" value="1"/>
</dbReference>
<dbReference type="GO" id="GO:0015344">
    <property type="term" value="F:siderophore uptake transmembrane transporter activity"/>
    <property type="evidence" value="ECO:0007669"/>
    <property type="project" value="TreeGrafter"/>
</dbReference>
<reference evidence="10" key="2">
    <citation type="submission" date="2021-04" db="EMBL/GenBank/DDBJ databases">
        <authorList>
            <person name="Gilroy R."/>
        </authorList>
    </citation>
    <scope>NUCLEOTIDE SEQUENCE</scope>
    <source>
        <strain evidence="10">G4-2901</strain>
    </source>
</reference>
<dbReference type="GO" id="GO:0044718">
    <property type="term" value="P:siderophore transmembrane transport"/>
    <property type="evidence" value="ECO:0007669"/>
    <property type="project" value="TreeGrafter"/>
</dbReference>
<gene>
    <name evidence="10" type="ORF">H9777_11080</name>
</gene>
<evidence type="ECO:0000256" key="6">
    <source>
        <dbReference type="ARBA" id="ARBA00023136"/>
    </source>
</evidence>
<dbReference type="InterPro" id="IPR037066">
    <property type="entry name" value="Plug_dom_sf"/>
</dbReference>
<reference evidence="10" key="1">
    <citation type="journal article" date="2021" name="PeerJ">
        <title>Extensive microbial diversity within the chicken gut microbiome revealed by metagenomics and culture.</title>
        <authorList>
            <person name="Gilroy R."/>
            <person name="Ravi A."/>
            <person name="Getino M."/>
            <person name="Pursley I."/>
            <person name="Horton D.L."/>
            <person name="Alikhan N.F."/>
            <person name="Baker D."/>
            <person name="Gharbi K."/>
            <person name="Hall N."/>
            <person name="Watson M."/>
            <person name="Adriaenssens E.M."/>
            <person name="Foster-Nyarko E."/>
            <person name="Jarju S."/>
            <person name="Secka A."/>
            <person name="Antonio M."/>
            <person name="Oren A."/>
            <person name="Chaudhuri R.R."/>
            <person name="La Ragione R."/>
            <person name="Hildebrand F."/>
            <person name="Pallen M.J."/>
        </authorList>
    </citation>
    <scope>NUCLEOTIDE SEQUENCE</scope>
    <source>
        <strain evidence="10">G4-2901</strain>
    </source>
</reference>
<dbReference type="Gene3D" id="2.40.170.20">
    <property type="entry name" value="TonB-dependent receptor, beta-barrel domain"/>
    <property type="match status" value="1"/>
</dbReference>
<dbReference type="EMBL" id="JAHLFW010000089">
    <property type="protein sequence ID" value="MBU3838828.1"/>
    <property type="molecule type" value="Genomic_DNA"/>
</dbReference>
<dbReference type="SUPFAM" id="SSF49464">
    <property type="entry name" value="Carboxypeptidase regulatory domain-like"/>
    <property type="match status" value="1"/>
</dbReference>
<dbReference type="PROSITE" id="PS52016">
    <property type="entry name" value="TONB_DEPENDENT_REC_3"/>
    <property type="match status" value="1"/>
</dbReference>
<dbReference type="Pfam" id="PF13715">
    <property type="entry name" value="CarbopepD_reg_2"/>
    <property type="match status" value="1"/>
</dbReference>
<dbReference type="InterPro" id="IPR036942">
    <property type="entry name" value="Beta-barrel_TonB_sf"/>
</dbReference>